<evidence type="ECO:0000313" key="3">
    <source>
        <dbReference type="EMBL" id="MFF0542097.1"/>
    </source>
</evidence>
<evidence type="ECO:0000313" key="4">
    <source>
        <dbReference type="Proteomes" id="UP001601444"/>
    </source>
</evidence>
<dbReference type="NCBIfam" id="TIGR01764">
    <property type="entry name" value="excise"/>
    <property type="match status" value="1"/>
</dbReference>
<sequence length="106" mass="10920">MSTPDTPRLSLAQAAARYDVSVDTLRRWIRKGRLPAVRVGPRLIRVTVADLDALTAPVGPAAANASTPPPPDLDADRHAVTARSGSNVARTDADAPGMAGATVKAG</sequence>
<comment type="caution">
    <text evidence="3">The sequence shown here is derived from an EMBL/GenBank/DDBJ whole genome shotgun (WGS) entry which is preliminary data.</text>
</comment>
<dbReference type="Pfam" id="PF12728">
    <property type="entry name" value="HTH_17"/>
    <property type="match status" value="1"/>
</dbReference>
<organism evidence="3 4">
    <name type="scientific">Nocardia thailandica</name>
    <dbReference type="NCBI Taxonomy" id="257275"/>
    <lineage>
        <taxon>Bacteria</taxon>
        <taxon>Bacillati</taxon>
        <taxon>Actinomycetota</taxon>
        <taxon>Actinomycetes</taxon>
        <taxon>Mycobacteriales</taxon>
        <taxon>Nocardiaceae</taxon>
        <taxon>Nocardia</taxon>
    </lineage>
</organism>
<gene>
    <name evidence="3" type="ORF">ACFYTF_04605</name>
</gene>
<dbReference type="EMBL" id="JBIAMX010000002">
    <property type="protein sequence ID" value="MFF0542097.1"/>
    <property type="molecule type" value="Genomic_DNA"/>
</dbReference>
<dbReference type="Proteomes" id="UP001601444">
    <property type="component" value="Unassembled WGS sequence"/>
</dbReference>
<accession>A0ABW6PI79</accession>
<dbReference type="RefSeq" id="WP_387699108.1">
    <property type="nucleotide sequence ID" value="NZ_JBIAMX010000002.1"/>
</dbReference>
<protein>
    <submittedName>
        <fullName evidence="3">Helix-turn-helix domain-containing protein</fullName>
    </submittedName>
</protein>
<proteinExistence type="predicted"/>
<name>A0ABW6PI79_9NOCA</name>
<reference evidence="3 4" key="1">
    <citation type="submission" date="2024-10" db="EMBL/GenBank/DDBJ databases">
        <title>The Natural Products Discovery Center: Release of the First 8490 Sequenced Strains for Exploring Actinobacteria Biosynthetic Diversity.</title>
        <authorList>
            <person name="Kalkreuter E."/>
            <person name="Kautsar S.A."/>
            <person name="Yang D."/>
            <person name="Bader C.D."/>
            <person name="Teijaro C.N."/>
            <person name="Fluegel L."/>
            <person name="Davis C.M."/>
            <person name="Simpson J.R."/>
            <person name="Lauterbach L."/>
            <person name="Steele A.D."/>
            <person name="Gui C."/>
            <person name="Meng S."/>
            <person name="Li G."/>
            <person name="Viehrig K."/>
            <person name="Ye F."/>
            <person name="Su P."/>
            <person name="Kiefer A.F."/>
            <person name="Nichols A."/>
            <person name="Cepeda A.J."/>
            <person name="Yan W."/>
            <person name="Fan B."/>
            <person name="Jiang Y."/>
            <person name="Adhikari A."/>
            <person name="Zheng C.-J."/>
            <person name="Schuster L."/>
            <person name="Cowan T.M."/>
            <person name="Smanski M.J."/>
            <person name="Chevrette M.G."/>
            <person name="De Carvalho L.P.S."/>
            <person name="Shen B."/>
        </authorList>
    </citation>
    <scope>NUCLEOTIDE SEQUENCE [LARGE SCALE GENOMIC DNA]</scope>
    <source>
        <strain evidence="3 4">NPDC004045</strain>
    </source>
</reference>
<dbReference type="InterPro" id="IPR041657">
    <property type="entry name" value="HTH_17"/>
</dbReference>
<dbReference type="InterPro" id="IPR010093">
    <property type="entry name" value="SinI_DNA-bd"/>
</dbReference>
<dbReference type="InterPro" id="IPR009061">
    <property type="entry name" value="DNA-bd_dom_put_sf"/>
</dbReference>
<dbReference type="SUPFAM" id="SSF46955">
    <property type="entry name" value="Putative DNA-binding domain"/>
    <property type="match status" value="1"/>
</dbReference>
<evidence type="ECO:0000259" key="2">
    <source>
        <dbReference type="Pfam" id="PF12728"/>
    </source>
</evidence>
<evidence type="ECO:0000256" key="1">
    <source>
        <dbReference type="SAM" id="MobiDB-lite"/>
    </source>
</evidence>
<feature type="region of interest" description="Disordered" evidence="1">
    <location>
        <begin position="59"/>
        <end position="106"/>
    </location>
</feature>
<keyword evidence="4" id="KW-1185">Reference proteome</keyword>
<feature type="domain" description="Helix-turn-helix" evidence="2">
    <location>
        <begin position="9"/>
        <end position="54"/>
    </location>
</feature>